<dbReference type="SUPFAM" id="SSF103473">
    <property type="entry name" value="MFS general substrate transporter"/>
    <property type="match status" value="1"/>
</dbReference>
<dbReference type="GO" id="GO:0020037">
    <property type="term" value="F:heme binding"/>
    <property type="evidence" value="ECO:0007669"/>
    <property type="project" value="InterPro"/>
</dbReference>
<evidence type="ECO:0000313" key="7">
    <source>
        <dbReference type="Proteomes" id="UP000248783"/>
    </source>
</evidence>
<dbReference type="AlphaFoldDB" id="A0A2W5YEQ2"/>
<comment type="similarity">
    <text evidence="1">Belongs to the CcmF/CycK/Ccl1/NrfE/CcsA family.</text>
</comment>
<dbReference type="Pfam" id="PF16327">
    <property type="entry name" value="CcmF_C"/>
    <property type="match status" value="1"/>
</dbReference>
<feature type="transmembrane region" description="Helical" evidence="4">
    <location>
        <begin position="639"/>
        <end position="658"/>
    </location>
</feature>
<evidence type="ECO:0000256" key="4">
    <source>
        <dbReference type="SAM" id="Phobius"/>
    </source>
</evidence>
<feature type="transmembrane region" description="Helical" evidence="4">
    <location>
        <begin position="63"/>
        <end position="86"/>
    </location>
</feature>
<feature type="transmembrane region" description="Helical" evidence="4">
    <location>
        <begin position="515"/>
        <end position="536"/>
    </location>
</feature>
<evidence type="ECO:0000259" key="5">
    <source>
        <dbReference type="PROSITE" id="PS51352"/>
    </source>
</evidence>
<dbReference type="InterPro" id="IPR002541">
    <property type="entry name" value="Cyt_c_assembly"/>
</dbReference>
<feature type="region of interest" description="Disordered" evidence="3">
    <location>
        <begin position="35"/>
        <end position="57"/>
    </location>
</feature>
<dbReference type="GO" id="GO:0017004">
    <property type="term" value="P:cytochrome complex assembly"/>
    <property type="evidence" value="ECO:0007669"/>
    <property type="project" value="UniProtKB-KW"/>
</dbReference>
<dbReference type="Proteomes" id="UP000248783">
    <property type="component" value="Unassembled WGS sequence"/>
</dbReference>
<reference evidence="6 7" key="1">
    <citation type="submission" date="2018-06" db="EMBL/GenBank/DDBJ databases">
        <title>Whole genome sequencing of a novel hydrocarbon degrading bacterial strain, PW21 isolated from oil contaminated produced water sample.</title>
        <authorList>
            <person name="Nagkirti P."/>
            <person name="Shaikh A."/>
            <person name="Gowdaman V."/>
            <person name="Engineer A.E."/>
            <person name="Dagar S."/>
            <person name="Dhakephalkar P.K."/>
        </authorList>
    </citation>
    <scope>NUCLEOTIDE SEQUENCE [LARGE SCALE GENOMIC DNA]</scope>
    <source>
        <strain evidence="6 7">PW21</strain>
    </source>
</reference>
<keyword evidence="4" id="KW-0472">Membrane</keyword>
<gene>
    <name evidence="6" type="ORF">DNL40_09875</name>
</gene>
<dbReference type="CDD" id="cd02966">
    <property type="entry name" value="TlpA_like_family"/>
    <property type="match status" value="1"/>
</dbReference>
<organism evidence="6 7">
    <name type="scientific">Xylanimonas oleitrophica</name>
    <dbReference type="NCBI Taxonomy" id="2607479"/>
    <lineage>
        <taxon>Bacteria</taxon>
        <taxon>Bacillati</taxon>
        <taxon>Actinomycetota</taxon>
        <taxon>Actinomycetes</taxon>
        <taxon>Micrococcales</taxon>
        <taxon>Promicromonosporaceae</taxon>
        <taxon>Xylanimonas</taxon>
    </lineage>
</organism>
<sequence>MTAGMVAGTVLLALALGAALVAAAAWALAARAAGRGGTGQETGTGTHPPPGRRRGAGAGAARAGTVALVACGALVAAAVTLLQVALVRQDVAWPYVERVAGSDMPLYYRVTAMWSALEGSLLLWLLALTGVALLVLARSQVPGRGTDAAALGVLGALVAVFAVVTLVGSPFTAGSGGGRPSPLLRDHVAMGLHPPLLYAGFAALAVPYALSVAALVGRRTNRPPAASPPAPGPPRAGSGTALYAQVRAWTLGAWCALTAGIGLGAWWSYAVLGWGGYWAWDPVENASLLPWLAATALLHAVGPRTRAGRWQAWTVALAGTGFVLVVLAQLVTRSGTVESVHAFTASTLGPLLAGVLAAVLLPWLVLLLRRRPTASATRSPGPSRWAGLRAGALEAQRALLVVVLAIVAVGTLLPTALLLLTGERVSVGPPWYQRTLAPFALLLLVLMTAAPWLARRRTAPPVLPAALAAAAVCCAVGLLVRDPWLAVVAGLAAAVAVGGLPAGRGRNDLRTCGSWLAHVGVALAAVAVLAGSHGAVREAVLPPGGTVAAQGTTVTLVEITRRQAHGHEVAEAELLLGRDGELAGTVRPQLRWYPDDAAMLAGPAIRTGPVDDVYVTLLDADPEAGTATVRLAVTPLTGWLWTGGVLAVVGGLLAVVPLRRLPPGRRRRRPAEQRGREGRPSTPAHPASVTAGAGRTASHAPSPSPAHPGRRPRTPAPRALGPLLATTLAGTALAGCAAPQDEPRPAPPLAGTDLDGTPRDVADLRGSVVLVSAWASWCAPCRDEMPVIAQARDDLGPHGLEVLGINVRDLPGSARDFAAETGMDWPSVVDLEGTKAVGWGMRGLPVTYLVDRDGRVVDQHPGPVTEEWVEAVVEPEVHR</sequence>
<proteinExistence type="inferred from homology"/>
<dbReference type="EMBL" id="QKWH01000006">
    <property type="protein sequence ID" value="PZR52951.1"/>
    <property type="molecule type" value="Genomic_DNA"/>
</dbReference>
<feature type="transmembrane region" description="Helical" evidence="4">
    <location>
        <begin position="288"/>
        <end position="305"/>
    </location>
</feature>
<keyword evidence="4" id="KW-1133">Transmembrane helix</keyword>
<dbReference type="PRINTS" id="PR01410">
    <property type="entry name" value="CCBIOGENESIS"/>
</dbReference>
<feature type="transmembrane region" description="Helical" evidence="4">
    <location>
        <begin position="248"/>
        <end position="268"/>
    </location>
</feature>
<feature type="domain" description="Thioredoxin" evidence="5">
    <location>
        <begin position="740"/>
        <end position="878"/>
    </location>
</feature>
<evidence type="ECO:0000256" key="1">
    <source>
        <dbReference type="ARBA" id="ARBA00009186"/>
    </source>
</evidence>
<keyword evidence="7" id="KW-1185">Reference proteome</keyword>
<dbReference type="InterPro" id="IPR000866">
    <property type="entry name" value="AhpC/TSA"/>
</dbReference>
<accession>A0A2W5YEQ2</accession>
<keyword evidence="2" id="KW-0201">Cytochrome c-type biogenesis</keyword>
<feature type="transmembrane region" description="Helical" evidence="4">
    <location>
        <begin position="398"/>
        <end position="419"/>
    </location>
</feature>
<dbReference type="SUPFAM" id="SSF52833">
    <property type="entry name" value="Thioredoxin-like"/>
    <property type="match status" value="1"/>
</dbReference>
<feature type="transmembrane region" description="Helical" evidence="4">
    <location>
        <begin position="148"/>
        <end position="176"/>
    </location>
</feature>
<dbReference type="InterPro" id="IPR032523">
    <property type="entry name" value="CcmF_C"/>
</dbReference>
<feature type="transmembrane region" description="Helical" evidence="4">
    <location>
        <begin position="196"/>
        <end position="216"/>
    </location>
</feature>
<dbReference type="GO" id="GO:0015232">
    <property type="term" value="F:heme transmembrane transporter activity"/>
    <property type="evidence" value="ECO:0007669"/>
    <property type="project" value="InterPro"/>
</dbReference>
<evidence type="ECO:0000313" key="6">
    <source>
        <dbReference type="EMBL" id="PZR52951.1"/>
    </source>
</evidence>
<dbReference type="PANTHER" id="PTHR43653">
    <property type="entry name" value="CYTOCHROME C ASSEMBLY PROTEIN-RELATED"/>
    <property type="match status" value="1"/>
</dbReference>
<dbReference type="Pfam" id="PF00578">
    <property type="entry name" value="AhpC-TSA"/>
    <property type="match status" value="1"/>
</dbReference>
<dbReference type="RefSeq" id="WP_111251084.1">
    <property type="nucleotide sequence ID" value="NZ_QKWH01000006.1"/>
</dbReference>
<feature type="region of interest" description="Disordered" evidence="3">
    <location>
        <begin position="735"/>
        <end position="758"/>
    </location>
</feature>
<feature type="transmembrane region" description="Helical" evidence="4">
    <location>
        <begin position="484"/>
        <end position="503"/>
    </location>
</feature>
<feature type="transmembrane region" description="Helical" evidence="4">
    <location>
        <begin position="312"/>
        <end position="331"/>
    </location>
</feature>
<feature type="transmembrane region" description="Helical" evidence="4">
    <location>
        <begin position="6"/>
        <end position="29"/>
    </location>
</feature>
<dbReference type="PANTHER" id="PTHR43653:SF1">
    <property type="entry name" value="CYTOCHROME C-TYPE BIOGENESIS PROTEIN CCMF"/>
    <property type="match status" value="1"/>
</dbReference>
<dbReference type="InterPro" id="IPR036249">
    <property type="entry name" value="Thioredoxin-like_sf"/>
</dbReference>
<dbReference type="PROSITE" id="PS51352">
    <property type="entry name" value="THIOREDOXIN_2"/>
    <property type="match status" value="1"/>
</dbReference>
<evidence type="ECO:0000256" key="2">
    <source>
        <dbReference type="ARBA" id="ARBA00022748"/>
    </source>
</evidence>
<dbReference type="InterPro" id="IPR036259">
    <property type="entry name" value="MFS_trans_sf"/>
</dbReference>
<comment type="caution">
    <text evidence="6">The sequence shown here is derived from an EMBL/GenBank/DDBJ whole genome shotgun (WGS) entry which is preliminary data.</text>
</comment>
<keyword evidence="4" id="KW-0812">Transmembrane</keyword>
<dbReference type="Gene3D" id="3.40.30.10">
    <property type="entry name" value="Glutaredoxin"/>
    <property type="match status" value="1"/>
</dbReference>
<feature type="transmembrane region" description="Helical" evidence="4">
    <location>
        <begin position="431"/>
        <end position="454"/>
    </location>
</feature>
<feature type="compositionally biased region" description="Basic and acidic residues" evidence="3">
    <location>
        <begin position="670"/>
        <end position="679"/>
    </location>
</feature>
<feature type="transmembrane region" description="Helical" evidence="4">
    <location>
        <begin position="351"/>
        <end position="368"/>
    </location>
</feature>
<dbReference type="InterPro" id="IPR013766">
    <property type="entry name" value="Thioredoxin_domain"/>
</dbReference>
<feature type="transmembrane region" description="Helical" evidence="4">
    <location>
        <begin position="106"/>
        <end position="136"/>
    </location>
</feature>
<feature type="region of interest" description="Disordered" evidence="3">
    <location>
        <begin position="664"/>
        <end position="719"/>
    </location>
</feature>
<dbReference type="InterPro" id="IPR003567">
    <property type="entry name" value="Cyt_c_biogenesis"/>
</dbReference>
<protein>
    <recommendedName>
        <fullName evidence="5">Thioredoxin domain-containing protein</fullName>
    </recommendedName>
</protein>
<dbReference type="GO" id="GO:0016491">
    <property type="term" value="F:oxidoreductase activity"/>
    <property type="evidence" value="ECO:0007669"/>
    <property type="project" value="InterPro"/>
</dbReference>
<dbReference type="GO" id="GO:0016209">
    <property type="term" value="F:antioxidant activity"/>
    <property type="evidence" value="ECO:0007669"/>
    <property type="project" value="InterPro"/>
</dbReference>
<evidence type="ECO:0000256" key="3">
    <source>
        <dbReference type="SAM" id="MobiDB-lite"/>
    </source>
</evidence>
<dbReference type="Pfam" id="PF01578">
    <property type="entry name" value="Cytochrom_C_asm"/>
    <property type="match status" value="1"/>
</dbReference>
<feature type="transmembrane region" description="Helical" evidence="4">
    <location>
        <begin position="461"/>
        <end position="478"/>
    </location>
</feature>
<dbReference type="GO" id="GO:0016020">
    <property type="term" value="C:membrane"/>
    <property type="evidence" value="ECO:0007669"/>
    <property type="project" value="InterPro"/>
</dbReference>
<name>A0A2W5YEQ2_9MICO</name>